<evidence type="ECO:0000313" key="3">
    <source>
        <dbReference type="Proteomes" id="UP001230504"/>
    </source>
</evidence>
<sequence>MAASWRDPSVEQEGQASLSSHHDDGNARNFRGERNEASDKLLLAETLAAYYMKETGGLVACHGGQSGMVSTRLWRVRMNISWPMDEERVVNEGSGSIVPGCSALRADGGCASVEMSQKNRCARVLLPQAHRDLGLPRAPSSPPTQGTVYRYLPLHSTLSNLAIGTSLVSSVIHSPLFLEFNVSKHKRAAVVPGTASPCTCAPCKHTRPSSPSTGISAIRGNGDSNGNAFITNPRLHSQRRNHHASAAPGVRPAAALGHTEPTHGRLTCQVYYQEICTIF</sequence>
<evidence type="ECO:0000256" key="1">
    <source>
        <dbReference type="SAM" id="MobiDB-lite"/>
    </source>
</evidence>
<organism evidence="2 3">
    <name type="scientific">Colletotrichum navitas</name>
    <dbReference type="NCBI Taxonomy" id="681940"/>
    <lineage>
        <taxon>Eukaryota</taxon>
        <taxon>Fungi</taxon>
        <taxon>Dikarya</taxon>
        <taxon>Ascomycota</taxon>
        <taxon>Pezizomycotina</taxon>
        <taxon>Sordariomycetes</taxon>
        <taxon>Hypocreomycetidae</taxon>
        <taxon>Glomerellales</taxon>
        <taxon>Glomerellaceae</taxon>
        <taxon>Colletotrichum</taxon>
        <taxon>Colletotrichum graminicola species complex</taxon>
    </lineage>
</organism>
<dbReference type="GeneID" id="85444262"/>
<evidence type="ECO:0000313" key="2">
    <source>
        <dbReference type="EMBL" id="KAK1593276.1"/>
    </source>
</evidence>
<proteinExistence type="predicted"/>
<keyword evidence="3" id="KW-1185">Reference proteome</keyword>
<dbReference type="AlphaFoldDB" id="A0AAD8Q0S8"/>
<protein>
    <submittedName>
        <fullName evidence="2">Uncharacterized protein</fullName>
    </submittedName>
</protein>
<comment type="caution">
    <text evidence="2">The sequence shown here is derived from an EMBL/GenBank/DDBJ whole genome shotgun (WGS) entry which is preliminary data.</text>
</comment>
<feature type="compositionally biased region" description="Basic and acidic residues" evidence="1">
    <location>
        <begin position="20"/>
        <end position="33"/>
    </location>
</feature>
<accession>A0AAD8Q0S8</accession>
<dbReference type="EMBL" id="JAHLJV010000026">
    <property type="protein sequence ID" value="KAK1593276.1"/>
    <property type="molecule type" value="Genomic_DNA"/>
</dbReference>
<feature type="region of interest" description="Disordered" evidence="1">
    <location>
        <begin position="1"/>
        <end position="33"/>
    </location>
</feature>
<dbReference type="Proteomes" id="UP001230504">
    <property type="component" value="Unassembled WGS sequence"/>
</dbReference>
<name>A0AAD8Q0S8_9PEZI</name>
<dbReference type="RefSeq" id="XP_060414587.1">
    <property type="nucleotide sequence ID" value="XM_060560022.1"/>
</dbReference>
<gene>
    <name evidence="2" type="ORF">LY79DRAFT_579387</name>
</gene>
<reference evidence="2" key="1">
    <citation type="submission" date="2021-06" db="EMBL/GenBank/DDBJ databases">
        <title>Comparative genomics, transcriptomics and evolutionary studies reveal genomic signatures of adaptation to plant cell wall in hemibiotrophic fungi.</title>
        <authorList>
            <consortium name="DOE Joint Genome Institute"/>
            <person name="Baroncelli R."/>
            <person name="Diaz J.F."/>
            <person name="Benocci T."/>
            <person name="Peng M."/>
            <person name="Battaglia E."/>
            <person name="Haridas S."/>
            <person name="Andreopoulos W."/>
            <person name="Labutti K."/>
            <person name="Pangilinan J."/>
            <person name="Floch G.L."/>
            <person name="Makela M.R."/>
            <person name="Henrissat B."/>
            <person name="Grigoriev I.V."/>
            <person name="Crouch J.A."/>
            <person name="De Vries R.P."/>
            <person name="Sukno S.A."/>
            <person name="Thon M.R."/>
        </authorList>
    </citation>
    <scope>NUCLEOTIDE SEQUENCE</scope>
    <source>
        <strain evidence="2">CBS 125086</strain>
    </source>
</reference>